<accession>A0ABX7BDH6</accession>
<evidence type="ECO:0000313" key="3">
    <source>
        <dbReference type="Proteomes" id="UP000595197"/>
    </source>
</evidence>
<keyword evidence="3" id="KW-1185">Reference proteome</keyword>
<gene>
    <name evidence="2" type="ORF">IGS68_15305</name>
</gene>
<dbReference type="Pfam" id="PF06568">
    <property type="entry name" value="YjiS-like"/>
    <property type="match status" value="1"/>
</dbReference>
<name>A0ABX7BDH6_9PROT</name>
<dbReference type="EMBL" id="CP067420">
    <property type="protein sequence ID" value="QQP92452.1"/>
    <property type="molecule type" value="Genomic_DNA"/>
</dbReference>
<dbReference type="Proteomes" id="UP000595197">
    <property type="component" value="Chromosome"/>
</dbReference>
<protein>
    <submittedName>
        <fullName evidence="2">DUF1127 domain-containing protein</fullName>
    </submittedName>
</protein>
<organism evidence="2 3">
    <name type="scientific">Skermanella cutis</name>
    <dbReference type="NCBI Taxonomy" id="2775420"/>
    <lineage>
        <taxon>Bacteria</taxon>
        <taxon>Pseudomonadati</taxon>
        <taxon>Pseudomonadota</taxon>
        <taxon>Alphaproteobacteria</taxon>
        <taxon>Rhodospirillales</taxon>
        <taxon>Azospirillaceae</taxon>
        <taxon>Skermanella</taxon>
    </lineage>
</organism>
<reference evidence="2" key="1">
    <citation type="submission" date="2021-02" db="EMBL/GenBank/DDBJ databases">
        <title>Skermanella TT6 skin isolate.</title>
        <authorList>
            <person name="Lee K."/>
            <person name="Ganzorig M."/>
        </authorList>
    </citation>
    <scope>NUCLEOTIDE SEQUENCE</scope>
    <source>
        <strain evidence="2">TT6</strain>
    </source>
</reference>
<feature type="domain" description="YjiS-like" evidence="1">
    <location>
        <begin position="24"/>
        <end position="58"/>
    </location>
</feature>
<evidence type="ECO:0000259" key="1">
    <source>
        <dbReference type="Pfam" id="PF06568"/>
    </source>
</evidence>
<evidence type="ECO:0000313" key="2">
    <source>
        <dbReference type="EMBL" id="QQP92452.1"/>
    </source>
</evidence>
<proteinExistence type="predicted"/>
<sequence>MPAPAATSLRAAARSVLAVLPTVFEILMTWHEKARQRRQLLALSDDMLKDIGISRADANYEGSKPFWRT</sequence>
<dbReference type="InterPro" id="IPR009506">
    <property type="entry name" value="YjiS-like"/>
</dbReference>